<name>A0A060W967_ONCMY</name>
<dbReference type="Proteomes" id="UP000193380">
    <property type="component" value="Unassembled WGS sequence"/>
</dbReference>
<gene>
    <name evidence="1" type="ORF">GSONMT00064509001</name>
</gene>
<evidence type="ECO:0000313" key="2">
    <source>
        <dbReference type="Proteomes" id="UP000193380"/>
    </source>
</evidence>
<dbReference type="EMBL" id="FR904368">
    <property type="protein sequence ID" value="CDQ61110.1"/>
    <property type="molecule type" value="Genomic_DNA"/>
</dbReference>
<reference evidence="1" key="1">
    <citation type="journal article" date="2014" name="Nat. Commun.">
        <title>The rainbow trout genome provides novel insights into evolution after whole-genome duplication in vertebrates.</title>
        <authorList>
            <person name="Berthelot C."/>
            <person name="Brunet F."/>
            <person name="Chalopin D."/>
            <person name="Juanchich A."/>
            <person name="Bernard M."/>
            <person name="Noel B."/>
            <person name="Bento P."/>
            <person name="Da Silva C."/>
            <person name="Labadie K."/>
            <person name="Alberti A."/>
            <person name="Aury J.M."/>
            <person name="Louis A."/>
            <person name="Dehais P."/>
            <person name="Bardou P."/>
            <person name="Montfort J."/>
            <person name="Klopp C."/>
            <person name="Cabau C."/>
            <person name="Gaspin C."/>
            <person name="Thorgaard G.H."/>
            <person name="Boussaha M."/>
            <person name="Quillet E."/>
            <person name="Guyomard R."/>
            <person name="Galiana D."/>
            <person name="Bobe J."/>
            <person name="Volff J.N."/>
            <person name="Genet C."/>
            <person name="Wincker P."/>
            <person name="Jaillon O."/>
            <person name="Roest Crollius H."/>
            <person name="Guiguen Y."/>
        </authorList>
    </citation>
    <scope>NUCLEOTIDE SEQUENCE [LARGE SCALE GENOMIC DNA]</scope>
</reference>
<evidence type="ECO:0000313" key="1">
    <source>
        <dbReference type="EMBL" id="CDQ61110.1"/>
    </source>
</evidence>
<sequence>MVKPGLPTTAELYILPPESKPAKRSVFVDKRIPAIKQAFNENNVSFIVRGGLQVLVTLADPNAGLVANDSSPRATEIGALVAPTQSCISFPSCFLKTSLFPFRSPQI</sequence>
<dbReference type="STRING" id="8022.A0A060W967"/>
<reference evidence="1" key="2">
    <citation type="submission" date="2014-03" db="EMBL/GenBank/DDBJ databases">
        <authorList>
            <person name="Genoscope - CEA"/>
        </authorList>
    </citation>
    <scope>NUCLEOTIDE SEQUENCE</scope>
</reference>
<protein>
    <submittedName>
        <fullName evidence="1">Uncharacterized protein</fullName>
    </submittedName>
</protein>
<dbReference type="PaxDb" id="8022-A0A060W967"/>
<proteinExistence type="predicted"/>
<accession>A0A060W967</accession>
<dbReference type="AlphaFoldDB" id="A0A060W967"/>
<organism evidence="1 2">
    <name type="scientific">Oncorhynchus mykiss</name>
    <name type="common">Rainbow trout</name>
    <name type="synonym">Salmo gairdneri</name>
    <dbReference type="NCBI Taxonomy" id="8022"/>
    <lineage>
        <taxon>Eukaryota</taxon>
        <taxon>Metazoa</taxon>
        <taxon>Chordata</taxon>
        <taxon>Craniata</taxon>
        <taxon>Vertebrata</taxon>
        <taxon>Euteleostomi</taxon>
        <taxon>Actinopterygii</taxon>
        <taxon>Neopterygii</taxon>
        <taxon>Teleostei</taxon>
        <taxon>Protacanthopterygii</taxon>
        <taxon>Salmoniformes</taxon>
        <taxon>Salmonidae</taxon>
        <taxon>Salmoninae</taxon>
        <taxon>Oncorhynchus</taxon>
    </lineage>
</organism>